<protein>
    <submittedName>
        <fullName evidence="5">Putative lipocalin</fullName>
    </submittedName>
</protein>
<dbReference type="PROSITE" id="PS00213">
    <property type="entry name" value="LIPOCALIN"/>
    <property type="match status" value="1"/>
</dbReference>
<proteinExistence type="inferred from homology"/>
<dbReference type="InterPro" id="IPR012674">
    <property type="entry name" value="Calycin"/>
</dbReference>
<dbReference type="PANTHER" id="PTHR10612">
    <property type="entry name" value="APOLIPOPROTEIN D"/>
    <property type="match status" value="1"/>
</dbReference>
<keyword evidence="3" id="KW-1133">Transmembrane helix</keyword>
<dbReference type="CDD" id="cd19438">
    <property type="entry name" value="lipocalin_Blc-like"/>
    <property type="match status" value="1"/>
</dbReference>
<dbReference type="InterPro" id="IPR022272">
    <property type="entry name" value="Lipocalin_CS"/>
</dbReference>
<sequence length="205" mass="23566">MNVLYKFINKMSIWTIVLIIVVVLFLVFWFASKQKNNNQSNGLNLPISNVDLTKYQGTWYEVARLPTMFQRGCTNTTATYTLNANKTISVTNQCQIGNRMVRVDGIAYPNYPETSPNSNIYPGSFTVVFNNNNMIPTAPQSGDENRGDYNVILVDPQYQYALVGTNNRDNLWFLSRTRNMDQTTYNYYSNIARELGYPVNKLEFN</sequence>
<comment type="similarity">
    <text evidence="1 2">Belongs to the calycin superfamily. Lipocalin family.</text>
</comment>
<dbReference type="GeneID" id="80517822"/>
<dbReference type="InterPro" id="IPR000566">
    <property type="entry name" value="Lipocln_cytosolic_FA-bd_dom"/>
</dbReference>
<dbReference type="RefSeq" id="YP_010781131.1">
    <property type="nucleotide sequence ID" value="NC_075038.1"/>
</dbReference>
<dbReference type="PIRSF" id="PIRSF036893">
    <property type="entry name" value="Lipocalin_ApoD"/>
    <property type="match status" value="1"/>
</dbReference>
<evidence type="ECO:0000256" key="3">
    <source>
        <dbReference type="SAM" id="Phobius"/>
    </source>
</evidence>
<evidence type="ECO:0000256" key="1">
    <source>
        <dbReference type="ARBA" id="ARBA00006889"/>
    </source>
</evidence>
<evidence type="ECO:0000259" key="4">
    <source>
        <dbReference type="Pfam" id="PF08212"/>
    </source>
</evidence>
<dbReference type="KEGG" id="vg:80517822"/>
<dbReference type="Pfam" id="PF08212">
    <property type="entry name" value="Lipocalin_2"/>
    <property type="match status" value="1"/>
</dbReference>
<keyword evidence="3" id="KW-0812">Transmembrane</keyword>
<evidence type="ECO:0000313" key="5">
    <source>
        <dbReference type="EMBL" id="QKU34497.1"/>
    </source>
</evidence>
<reference evidence="5" key="1">
    <citation type="submission" date="2017-06" db="EMBL/GenBank/DDBJ databases">
        <authorList>
            <person name="Assis F.L."/>
            <person name="Abrahao J.S."/>
            <person name="Silva L."/>
            <person name="Khalil J.B."/>
            <person name="Rodrigues R."/>
            <person name="Silva L.S."/>
            <person name="Boratto P."/>
            <person name="Andrade M."/>
            <person name="Kroon E.G."/>
            <person name="Ribeiro B."/>
            <person name="Bergier I."/>
            <person name="Seligmann H."/>
            <person name="Ghigo E."/>
            <person name="Colson P."/>
            <person name="Levasseur A."/>
            <person name="Raoult D."/>
            <person name="Scola B.L."/>
        </authorList>
    </citation>
    <scope>NUCLEOTIDE SEQUENCE</scope>
    <source>
        <strain evidence="5">Deep ocean</strain>
    </source>
</reference>
<dbReference type="EMBL" id="MF405918">
    <property type="protein sequence ID" value="QKU34497.1"/>
    <property type="molecule type" value="Genomic_DNA"/>
</dbReference>
<evidence type="ECO:0000256" key="2">
    <source>
        <dbReference type="PIRNR" id="PIRNR036893"/>
    </source>
</evidence>
<name>A0A6N1NNP2_9VIRU</name>
<accession>A0A6N1NNP2</accession>
<organism evidence="5">
    <name type="scientific">Tupanvirus deep ocean</name>
    <dbReference type="NCBI Taxonomy" id="2126984"/>
    <lineage>
        <taxon>Viruses</taxon>
        <taxon>Varidnaviria</taxon>
        <taxon>Bamfordvirae</taxon>
        <taxon>Nucleocytoviricota</taxon>
        <taxon>Megaviricetes</taxon>
        <taxon>Imitervirales</taxon>
        <taxon>Mimiviridae</taxon>
        <taxon>Megamimivirinae</taxon>
        <taxon>Tupanvirus</taxon>
        <taxon>Tupanvirus altamarinense</taxon>
    </lineage>
</organism>
<dbReference type="InterPro" id="IPR047202">
    <property type="entry name" value="Lipocalin_Blc-like_dom"/>
</dbReference>
<feature type="transmembrane region" description="Helical" evidence="3">
    <location>
        <begin position="12"/>
        <end position="31"/>
    </location>
</feature>
<dbReference type="PANTHER" id="PTHR10612:SF34">
    <property type="entry name" value="APOLIPOPROTEIN D"/>
    <property type="match status" value="1"/>
</dbReference>
<keyword evidence="3" id="KW-0472">Membrane</keyword>
<dbReference type="GO" id="GO:0006950">
    <property type="term" value="P:response to stress"/>
    <property type="evidence" value="ECO:0007669"/>
    <property type="project" value="UniProtKB-ARBA"/>
</dbReference>
<feature type="domain" description="Lipocalin/cytosolic fatty-acid binding" evidence="4">
    <location>
        <begin position="50"/>
        <end position="204"/>
    </location>
</feature>
<dbReference type="InterPro" id="IPR022271">
    <property type="entry name" value="Lipocalin_ApoD"/>
</dbReference>
<dbReference type="SUPFAM" id="SSF50814">
    <property type="entry name" value="Lipocalins"/>
    <property type="match status" value="1"/>
</dbReference>
<dbReference type="Gene3D" id="2.40.128.20">
    <property type="match status" value="1"/>
</dbReference>
<reference evidence="5" key="2">
    <citation type="journal article" date="2018" name="Nat. Commun.">
        <title>Tailed giant Tupanvirus possesses the most complete translational apparatus of the known virosphere.</title>
        <authorList>
            <person name="Abrahao J."/>
            <person name="Silva L."/>
            <person name="Silva L.S."/>
            <person name="Khalil J.Y.B."/>
            <person name="Rodrigues R."/>
            <person name="Arantes T."/>
            <person name="Assis F."/>
            <person name="Boratto P."/>
            <person name="Andrade M."/>
            <person name="Kroon E.G."/>
            <person name="Ribeiro B."/>
            <person name="Bergier I."/>
            <person name="Seligmann H."/>
            <person name="Ghigo E."/>
            <person name="Colson P."/>
            <person name="Levasseur A."/>
            <person name="Kroemer G."/>
            <person name="Raoult D."/>
            <person name="La Scola B."/>
        </authorList>
    </citation>
    <scope>NUCLEOTIDE SEQUENCE [LARGE SCALE GENOMIC DNA]</scope>
    <source>
        <strain evidence="5">Deep ocean</strain>
    </source>
</reference>